<dbReference type="Gene3D" id="3.40.1550.20">
    <property type="entry name" value="Transcriptional regulator MraZ domain"/>
    <property type="match status" value="1"/>
</dbReference>
<dbReference type="InterPro" id="IPR007159">
    <property type="entry name" value="SpoVT-AbrB_dom"/>
</dbReference>
<dbReference type="SUPFAM" id="SSF89447">
    <property type="entry name" value="AbrB/MazE/MraZ-like"/>
    <property type="match status" value="1"/>
</dbReference>
<keyword evidence="4 7" id="KW-0805">Transcription regulation</keyword>
<evidence type="ECO:0000256" key="3">
    <source>
        <dbReference type="ARBA" id="ARBA00022737"/>
    </source>
</evidence>
<dbReference type="HAMAP" id="MF_01008">
    <property type="entry name" value="MraZ"/>
    <property type="match status" value="1"/>
</dbReference>
<dbReference type="CDD" id="cd16321">
    <property type="entry name" value="MraZ_C"/>
    <property type="match status" value="1"/>
</dbReference>
<keyword evidence="10" id="KW-1185">Reference proteome</keyword>
<evidence type="ECO:0000259" key="8">
    <source>
        <dbReference type="PROSITE" id="PS51740"/>
    </source>
</evidence>
<evidence type="ECO:0000256" key="7">
    <source>
        <dbReference type="HAMAP-Rule" id="MF_01008"/>
    </source>
</evidence>
<evidence type="ECO:0000256" key="1">
    <source>
        <dbReference type="ARBA" id="ARBA00013860"/>
    </source>
</evidence>
<name>A0A9W6IHT8_9PROT</name>
<proteinExistence type="inferred from homology"/>
<dbReference type="Proteomes" id="UP001143486">
    <property type="component" value="Unassembled WGS sequence"/>
</dbReference>
<dbReference type="CDD" id="cd16320">
    <property type="entry name" value="MraZ_N"/>
    <property type="match status" value="1"/>
</dbReference>
<keyword evidence="5 7" id="KW-0238">DNA-binding</keyword>
<feature type="domain" description="SpoVT-AbrB" evidence="8">
    <location>
        <begin position="5"/>
        <end position="52"/>
    </location>
</feature>
<dbReference type="InterPro" id="IPR037914">
    <property type="entry name" value="SpoVT-AbrB_sf"/>
</dbReference>
<keyword evidence="2 7" id="KW-0963">Cytoplasm</keyword>
<evidence type="ECO:0000256" key="2">
    <source>
        <dbReference type="ARBA" id="ARBA00022490"/>
    </source>
</evidence>
<dbReference type="PROSITE" id="PS51740">
    <property type="entry name" value="SPOVT_ABRB"/>
    <property type="match status" value="2"/>
</dbReference>
<evidence type="ECO:0000256" key="4">
    <source>
        <dbReference type="ARBA" id="ARBA00023015"/>
    </source>
</evidence>
<keyword evidence="3" id="KW-0677">Repeat</keyword>
<dbReference type="Pfam" id="PF02381">
    <property type="entry name" value="MraZ"/>
    <property type="match status" value="1"/>
</dbReference>
<dbReference type="GO" id="GO:0000976">
    <property type="term" value="F:transcription cis-regulatory region binding"/>
    <property type="evidence" value="ECO:0007669"/>
    <property type="project" value="TreeGrafter"/>
</dbReference>
<dbReference type="InterPro" id="IPR035644">
    <property type="entry name" value="MraZ_C"/>
</dbReference>
<protein>
    <recommendedName>
        <fullName evidence="1 7">Transcriptional regulator MraZ</fullName>
    </recommendedName>
</protein>
<comment type="similarity">
    <text evidence="7">Belongs to the MraZ family.</text>
</comment>
<dbReference type="InterPro" id="IPR038619">
    <property type="entry name" value="MraZ_sf"/>
</dbReference>
<dbReference type="PANTHER" id="PTHR34701">
    <property type="entry name" value="TRANSCRIPTIONAL REGULATOR MRAZ"/>
    <property type="match status" value="1"/>
</dbReference>
<gene>
    <name evidence="7 9" type="primary">mraZ</name>
    <name evidence="9" type="ORF">GCM10017621_00740</name>
</gene>
<evidence type="ECO:0000313" key="10">
    <source>
        <dbReference type="Proteomes" id="UP001143486"/>
    </source>
</evidence>
<reference evidence="9" key="1">
    <citation type="journal article" date="2014" name="Int. J. Syst. Evol. Microbiol.">
        <title>Complete genome sequence of Corynebacterium casei LMG S-19264T (=DSM 44701T), isolated from a smear-ripened cheese.</title>
        <authorList>
            <consortium name="US DOE Joint Genome Institute (JGI-PGF)"/>
            <person name="Walter F."/>
            <person name="Albersmeier A."/>
            <person name="Kalinowski J."/>
            <person name="Ruckert C."/>
        </authorList>
    </citation>
    <scope>NUCLEOTIDE SEQUENCE</scope>
    <source>
        <strain evidence="9">VKM B-1513</strain>
    </source>
</reference>
<evidence type="ECO:0000313" key="9">
    <source>
        <dbReference type="EMBL" id="GLK50566.1"/>
    </source>
</evidence>
<evidence type="ECO:0000256" key="6">
    <source>
        <dbReference type="ARBA" id="ARBA00023163"/>
    </source>
</evidence>
<organism evidence="9 10">
    <name type="scientific">Maricaulis virginensis</name>
    <dbReference type="NCBI Taxonomy" id="144022"/>
    <lineage>
        <taxon>Bacteria</taxon>
        <taxon>Pseudomonadati</taxon>
        <taxon>Pseudomonadota</taxon>
        <taxon>Alphaproteobacteria</taxon>
        <taxon>Maricaulales</taxon>
        <taxon>Maricaulaceae</taxon>
        <taxon>Maricaulis</taxon>
    </lineage>
</organism>
<dbReference type="GO" id="GO:0003700">
    <property type="term" value="F:DNA-binding transcription factor activity"/>
    <property type="evidence" value="ECO:0007669"/>
    <property type="project" value="UniProtKB-UniRule"/>
</dbReference>
<reference evidence="9" key="2">
    <citation type="submission" date="2023-01" db="EMBL/GenBank/DDBJ databases">
        <authorList>
            <person name="Sun Q."/>
            <person name="Evtushenko L."/>
        </authorList>
    </citation>
    <scope>NUCLEOTIDE SEQUENCE</scope>
    <source>
        <strain evidence="9">VKM B-1513</strain>
    </source>
</reference>
<comment type="subunit">
    <text evidence="7">Forms oligomers.</text>
</comment>
<dbReference type="GO" id="GO:0009295">
    <property type="term" value="C:nucleoid"/>
    <property type="evidence" value="ECO:0007669"/>
    <property type="project" value="UniProtKB-SubCell"/>
</dbReference>
<dbReference type="InterPro" id="IPR020603">
    <property type="entry name" value="MraZ_dom"/>
</dbReference>
<dbReference type="RefSeq" id="WP_271184967.1">
    <property type="nucleotide sequence ID" value="NZ_BSFE01000001.1"/>
</dbReference>
<comment type="subcellular location">
    <subcellularLocation>
        <location evidence="7">Cytoplasm</location>
        <location evidence="7">Nucleoid</location>
    </subcellularLocation>
</comment>
<dbReference type="InterPro" id="IPR003444">
    <property type="entry name" value="MraZ"/>
</dbReference>
<dbReference type="EMBL" id="BSFE01000001">
    <property type="protein sequence ID" value="GLK50566.1"/>
    <property type="molecule type" value="Genomic_DNA"/>
</dbReference>
<sequence length="153" mass="16793">MFLSTTINGVDAKGRVSVPAGFRAVVKNDPEEKIYVWPSFEGGYLEGGGQALLDRYLNLLEEMDPYDDARAAFEQTIFGDTRGLAFDGTGRVTLPKDLIEHAGLDSKAAFVGLGSRFEIWNPDRLAERKANARDFARENKKSLRLPPRTGGGA</sequence>
<dbReference type="InterPro" id="IPR035642">
    <property type="entry name" value="MraZ_N"/>
</dbReference>
<dbReference type="GO" id="GO:2000143">
    <property type="term" value="P:negative regulation of DNA-templated transcription initiation"/>
    <property type="evidence" value="ECO:0007669"/>
    <property type="project" value="TreeGrafter"/>
</dbReference>
<comment type="caution">
    <text evidence="9">The sequence shown here is derived from an EMBL/GenBank/DDBJ whole genome shotgun (WGS) entry which is preliminary data.</text>
</comment>
<feature type="domain" description="SpoVT-AbrB" evidence="8">
    <location>
        <begin position="81"/>
        <end position="124"/>
    </location>
</feature>
<dbReference type="AlphaFoldDB" id="A0A9W6IHT8"/>
<dbReference type="PANTHER" id="PTHR34701:SF1">
    <property type="entry name" value="TRANSCRIPTIONAL REGULATOR MRAZ"/>
    <property type="match status" value="1"/>
</dbReference>
<keyword evidence="6 7" id="KW-0804">Transcription</keyword>
<accession>A0A9W6IHT8</accession>
<evidence type="ECO:0000256" key="5">
    <source>
        <dbReference type="ARBA" id="ARBA00023125"/>
    </source>
</evidence>
<dbReference type="GO" id="GO:0005737">
    <property type="term" value="C:cytoplasm"/>
    <property type="evidence" value="ECO:0007669"/>
    <property type="project" value="UniProtKB-UniRule"/>
</dbReference>